<dbReference type="EMBL" id="JAFLNL010000023">
    <property type="protein sequence ID" value="MBO0356298.1"/>
    <property type="molecule type" value="Genomic_DNA"/>
</dbReference>
<proteinExistence type="predicted"/>
<gene>
    <name evidence="2" type="ORF">J0656_19930</name>
</gene>
<accession>A0ABS3GA35</accession>
<evidence type="ECO:0000313" key="2">
    <source>
        <dbReference type="EMBL" id="MBO0356298.1"/>
    </source>
</evidence>
<feature type="region of interest" description="Disordered" evidence="1">
    <location>
        <begin position="1"/>
        <end position="49"/>
    </location>
</feature>
<keyword evidence="3" id="KW-1185">Reference proteome</keyword>
<sequence>MAYRNNNYNNGNNYNNRGYRNNNYNGGNRGYNNRNNYQNNQPAPKRSGAKYSVISKGDFKGFLIVNAWNKSRSKGMITAKVAPYKDSQEYTAKTSGKTYITMIAEVFYRDTGQKMIVPCSMNKQTRVIVLSDLGMVITPNGSGQTSGGVKVTGYFGKFSR</sequence>
<name>A0ABS3GA35_9FLAO</name>
<dbReference type="Proteomes" id="UP000664044">
    <property type="component" value="Unassembled WGS sequence"/>
</dbReference>
<evidence type="ECO:0008006" key="4">
    <source>
        <dbReference type="Google" id="ProtNLM"/>
    </source>
</evidence>
<dbReference type="RefSeq" id="WP_163624461.1">
    <property type="nucleotide sequence ID" value="NZ_JAFLNL010000023.1"/>
</dbReference>
<protein>
    <recommendedName>
        <fullName evidence="4">DUF4251 domain-containing protein</fullName>
    </recommendedName>
</protein>
<evidence type="ECO:0000313" key="3">
    <source>
        <dbReference type="Proteomes" id="UP000664044"/>
    </source>
</evidence>
<evidence type="ECO:0000256" key="1">
    <source>
        <dbReference type="SAM" id="MobiDB-lite"/>
    </source>
</evidence>
<feature type="compositionally biased region" description="Low complexity" evidence="1">
    <location>
        <begin position="1"/>
        <end position="41"/>
    </location>
</feature>
<reference evidence="2 3" key="1">
    <citation type="submission" date="2021-03" db="EMBL/GenBank/DDBJ databases">
        <title>Muricauda lutimaris sp. nov. and Muricauda ruestringensis sp. nov, two marine members of the Flavobacteriaceae isolated from deep sea sediments of Western Pacific.</title>
        <authorList>
            <person name="Zhao S."/>
            <person name="Liu R."/>
        </authorList>
    </citation>
    <scope>NUCLEOTIDE SEQUENCE [LARGE SCALE GENOMIC DNA]</scope>
    <source>
        <strain evidence="2 3">BC31-1-A7</strain>
    </source>
</reference>
<organism evidence="2 3">
    <name type="scientific">Flagellimonas aurea</name>
    <dbReference type="NCBI Taxonomy" id="2915619"/>
    <lineage>
        <taxon>Bacteria</taxon>
        <taxon>Pseudomonadati</taxon>
        <taxon>Bacteroidota</taxon>
        <taxon>Flavobacteriia</taxon>
        <taxon>Flavobacteriales</taxon>
        <taxon>Flavobacteriaceae</taxon>
        <taxon>Flagellimonas</taxon>
    </lineage>
</organism>
<comment type="caution">
    <text evidence="2">The sequence shown here is derived from an EMBL/GenBank/DDBJ whole genome shotgun (WGS) entry which is preliminary data.</text>
</comment>